<dbReference type="Proteomes" id="UP000028411">
    <property type="component" value="Unassembled WGS sequence"/>
</dbReference>
<dbReference type="GO" id="GO:0003700">
    <property type="term" value="F:DNA-binding transcription factor activity"/>
    <property type="evidence" value="ECO:0007669"/>
    <property type="project" value="InterPro"/>
</dbReference>
<evidence type="ECO:0000259" key="5">
    <source>
        <dbReference type="PROSITE" id="PS50931"/>
    </source>
</evidence>
<organism evidence="6 7">
    <name type="scientific">Sphingobium chlorophenolicum</name>
    <dbReference type="NCBI Taxonomy" id="46429"/>
    <lineage>
        <taxon>Bacteria</taxon>
        <taxon>Pseudomonadati</taxon>
        <taxon>Pseudomonadota</taxon>
        <taxon>Alphaproteobacteria</taxon>
        <taxon>Sphingomonadales</taxon>
        <taxon>Sphingomonadaceae</taxon>
        <taxon>Sphingobium</taxon>
    </lineage>
</organism>
<name>A0A081REF8_SPHCR</name>
<keyword evidence="2" id="KW-0805">Transcription regulation</keyword>
<dbReference type="InterPro" id="IPR000847">
    <property type="entry name" value="LysR_HTH_N"/>
</dbReference>
<dbReference type="eggNOG" id="COG0583">
    <property type="taxonomic scope" value="Bacteria"/>
</dbReference>
<dbReference type="PANTHER" id="PTHR30126:SF98">
    <property type="entry name" value="HTH-TYPE TRANSCRIPTIONAL ACTIVATOR BAUR"/>
    <property type="match status" value="1"/>
</dbReference>
<dbReference type="InterPro" id="IPR036388">
    <property type="entry name" value="WH-like_DNA-bd_sf"/>
</dbReference>
<dbReference type="InterPro" id="IPR005119">
    <property type="entry name" value="LysR_subst-bd"/>
</dbReference>
<dbReference type="PROSITE" id="PS50931">
    <property type="entry name" value="HTH_LYSR"/>
    <property type="match status" value="2"/>
</dbReference>
<proteinExistence type="inferred from homology"/>
<dbReference type="Pfam" id="PF00126">
    <property type="entry name" value="HTH_1"/>
    <property type="match status" value="2"/>
</dbReference>
<dbReference type="PRINTS" id="PR00039">
    <property type="entry name" value="HTHLYSR"/>
</dbReference>
<dbReference type="RefSeq" id="WP_234703148.1">
    <property type="nucleotide sequence ID" value="NZ_JFHR01000021.1"/>
</dbReference>
<comment type="similarity">
    <text evidence="1">Belongs to the LysR transcriptional regulatory family.</text>
</comment>
<feature type="domain" description="HTH lysR-type" evidence="5">
    <location>
        <begin position="91"/>
        <end position="148"/>
    </location>
</feature>
<dbReference type="InterPro" id="IPR036390">
    <property type="entry name" value="WH_DNA-bd_sf"/>
</dbReference>
<dbReference type="AlphaFoldDB" id="A0A081REF8"/>
<dbReference type="Pfam" id="PF03466">
    <property type="entry name" value="LysR_substrate"/>
    <property type="match status" value="1"/>
</dbReference>
<keyword evidence="3" id="KW-0238">DNA-binding</keyword>
<evidence type="ECO:0000313" key="7">
    <source>
        <dbReference type="Proteomes" id="UP000028411"/>
    </source>
</evidence>
<dbReference type="PANTHER" id="PTHR30126">
    <property type="entry name" value="HTH-TYPE TRANSCRIPTIONAL REGULATOR"/>
    <property type="match status" value="1"/>
</dbReference>
<keyword evidence="4" id="KW-0804">Transcription</keyword>
<protein>
    <submittedName>
        <fullName evidence="6">Transcriptional regulator, LysR family</fullName>
    </submittedName>
</protein>
<evidence type="ECO:0000256" key="1">
    <source>
        <dbReference type="ARBA" id="ARBA00009437"/>
    </source>
</evidence>
<evidence type="ECO:0000256" key="3">
    <source>
        <dbReference type="ARBA" id="ARBA00023125"/>
    </source>
</evidence>
<dbReference type="GO" id="GO:0000976">
    <property type="term" value="F:transcription cis-regulatory region binding"/>
    <property type="evidence" value="ECO:0007669"/>
    <property type="project" value="TreeGrafter"/>
</dbReference>
<evidence type="ECO:0000256" key="4">
    <source>
        <dbReference type="ARBA" id="ARBA00023163"/>
    </source>
</evidence>
<gene>
    <name evidence="6" type="ORF">BV95_02162</name>
</gene>
<evidence type="ECO:0000256" key="2">
    <source>
        <dbReference type="ARBA" id="ARBA00023015"/>
    </source>
</evidence>
<dbReference type="Gene3D" id="3.40.190.290">
    <property type="match status" value="1"/>
</dbReference>
<accession>A0A081REF8</accession>
<dbReference type="Gene3D" id="1.10.10.10">
    <property type="entry name" value="Winged helix-like DNA-binding domain superfamily/Winged helix DNA-binding domain"/>
    <property type="match status" value="2"/>
</dbReference>
<feature type="domain" description="HTH lysR-type" evidence="5">
    <location>
        <begin position="12"/>
        <end position="69"/>
    </location>
</feature>
<comment type="caution">
    <text evidence="6">The sequence shown here is derived from an EMBL/GenBank/DDBJ whole genome shotgun (WGS) entry which is preliminary data.</text>
</comment>
<dbReference type="SUPFAM" id="SSF53850">
    <property type="entry name" value="Periplasmic binding protein-like II"/>
    <property type="match status" value="1"/>
</dbReference>
<dbReference type="EMBL" id="JFHR01000021">
    <property type="protein sequence ID" value="KEQ53581.1"/>
    <property type="molecule type" value="Genomic_DNA"/>
</dbReference>
<dbReference type="SUPFAM" id="SSF46785">
    <property type="entry name" value="Winged helix' DNA-binding domain"/>
    <property type="match status" value="2"/>
</dbReference>
<dbReference type="PATRIC" id="fig|46429.4.peg.2132"/>
<reference evidence="6 7" key="1">
    <citation type="submission" date="2014-02" db="EMBL/GenBank/DDBJ databases">
        <title>Whole genome sequence of Sphingobium chlorophenolicum NBRC 16172.</title>
        <authorList>
            <person name="Gan H.M."/>
            <person name="Gan H.Y."/>
            <person name="Chew T.H."/>
            <person name="Savka M.A."/>
        </authorList>
    </citation>
    <scope>NUCLEOTIDE SEQUENCE [LARGE SCALE GENOMIC DNA]</scope>
    <source>
        <strain evidence="6 7">NBRC 16172</strain>
    </source>
</reference>
<sequence length="388" mass="42032">MKLIAVAMLWSLNLRHIRSAAAIARLGSISAAAQTVSITQPAITQGIARLEEQLDTTLFVRGPAGMTATPAMLLLAPRMEAALTHINSSRVTMAQMRALLALADGGGYPGASARSGLAQTTLHRAVRDLSLALRRVLVDRRGRGIVLTEAGRRTVRSFRLARAELTAGLSDLAALNGRETGRIAVGAMPLSRARLLPAAINAFRRLRPDAQLSVVEGSFTELVDPLRDGDIDCMLGALRWPSPGEDLIQTPLFDDRPVVIGRHGHPLTGSTPDLAQLARYDWIVPPSDTPLRTLWDRMFQTANIALPRVPVECGSVMTIRELLLDSDALTLLSHDQLSVELEAGWLSVIAQAPRQVTRTIGLTVRADWRPTAMQADFLDAIRQTVSIL</sequence>
<evidence type="ECO:0000313" key="6">
    <source>
        <dbReference type="EMBL" id="KEQ53581.1"/>
    </source>
</evidence>